<dbReference type="Pfam" id="PF04055">
    <property type="entry name" value="Radical_SAM"/>
    <property type="match status" value="1"/>
</dbReference>
<evidence type="ECO:0000259" key="5">
    <source>
        <dbReference type="PROSITE" id="PS51918"/>
    </source>
</evidence>
<keyword evidence="3" id="KW-0408">Iron</keyword>
<dbReference type="Gene3D" id="3.20.20.70">
    <property type="entry name" value="Aldolase class I"/>
    <property type="match status" value="1"/>
</dbReference>
<dbReference type="EMBL" id="UINC01040711">
    <property type="protein sequence ID" value="SVB40970.1"/>
    <property type="molecule type" value="Genomic_DNA"/>
</dbReference>
<gene>
    <name evidence="6" type="ORF">METZ01_LOCUS193824</name>
</gene>
<proteinExistence type="predicted"/>
<dbReference type="GO" id="GO:0046872">
    <property type="term" value="F:metal ion binding"/>
    <property type="evidence" value="ECO:0007669"/>
    <property type="project" value="UniProtKB-KW"/>
</dbReference>
<evidence type="ECO:0000256" key="1">
    <source>
        <dbReference type="ARBA" id="ARBA00022691"/>
    </source>
</evidence>
<evidence type="ECO:0000256" key="4">
    <source>
        <dbReference type="ARBA" id="ARBA00023014"/>
    </source>
</evidence>
<organism evidence="6">
    <name type="scientific">marine metagenome</name>
    <dbReference type="NCBI Taxonomy" id="408172"/>
    <lineage>
        <taxon>unclassified sequences</taxon>
        <taxon>metagenomes</taxon>
        <taxon>ecological metagenomes</taxon>
    </lineage>
</organism>
<feature type="domain" description="Radical SAM core" evidence="5">
    <location>
        <begin position="1"/>
        <end position="165"/>
    </location>
</feature>
<accession>A0A382DR90</accession>
<dbReference type="PROSITE" id="PS51918">
    <property type="entry name" value="RADICAL_SAM"/>
    <property type="match status" value="1"/>
</dbReference>
<keyword evidence="1" id="KW-0949">S-adenosyl-L-methionine</keyword>
<dbReference type="InterPro" id="IPR050377">
    <property type="entry name" value="Radical_SAM_PqqE_MftC-like"/>
</dbReference>
<name>A0A382DR90_9ZZZZ</name>
<dbReference type="InterPro" id="IPR058240">
    <property type="entry name" value="rSAM_sf"/>
</dbReference>
<evidence type="ECO:0000256" key="3">
    <source>
        <dbReference type="ARBA" id="ARBA00023004"/>
    </source>
</evidence>
<dbReference type="GO" id="GO:0003824">
    <property type="term" value="F:catalytic activity"/>
    <property type="evidence" value="ECO:0007669"/>
    <property type="project" value="InterPro"/>
</dbReference>
<protein>
    <recommendedName>
        <fullName evidence="5">Radical SAM core domain-containing protein</fullName>
    </recommendedName>
</protein>
<dbReference type="SUPFAM" id="SSF102114">
    <property type="entry name" value="Radical SAM enzymes"/>
    <property type="match status" value="1"/>
</dbReference>
<keyword evidence="4" id="KW-0411">Iron-sulfur</keyword>
<dbReference type="CDD" id="cd01335">
    <property type="entry name" value="Radical_SAM"/>
    <property type="match status" value="1"/>
</dbReference>
<evidence type="ECO:0000256" key="2">
    <source>
        <dbReference type="ARBA" id="ARBA00022723"/>
    </source>
</evidence>
<sequence length="272" mass="30290">MGTLILHFSGGEPTLWKGFSRLVQRAKSKNMIVSFTTNGSASQKLMESVIETDIIRISIDGPQRLHDSGRGYPGAFARAIENIRFLKSRGVSPLITTVFKEDSSRQDLEDLAKLASDLGVQISLNIFSKNLYSGEMAKNDSTETKDSLHADFFRIIDEVRLKYPKVFANPEPYLTILKLGGLNNYGCRAMDVSISIKPDGSVWLPCTGLAKITSKRNLKEVFFSQEAEELLDLQGKDEGCIPCTIRCMSSASALLNFRTQVSIFDSYCRSFF</sequence>
<dbReference type="AlphaFoldDB" id="A0A382DR90"/>
<keyword evidence="2" id="KW-0479">Metal-binding</keyword>
<dbReference type="PANTHER" id="PTHR11228">
    <property type="entry name" value="RADICAL SAM DOMAIN PROTEIN"/>
    <property type="match status" value="1"/>
</dbReference>
<reference evidence="6" key="1">
    <citation type="submission" date="2018-05" db="EMBL/GenBank/DDBJ databases">
        <authorList>
            <person name="Lanie J.A."/>
            <person name="Ng W.-L."/>
            <person name="Kazmierczak K.M."/>
            <person name="Andrzejewski T.M."/>
            <person name="Davidsen T.M."/>
            <person name="Wayne K.J."/>
            <person name="Tettelin H."/>
            <person name="Glass J.I."/>
            <person name="Rusch D."/>
            <person name="Podicherti R."/>
            <person name="Tsui H.-C.T."/>
            <person name="Winkler M.E."/>
        </authorList>
    </citation>
    <scope>NUCLEOTIDE SEQUENCE</scope>
</reference>
<dbReference type="PANTHER" id="PTHR11228:SF7">
    <property type="entry name" value="PQQA PEPTIDE CYCLASE"/>
    <property type="match status" value="1"/>
</dbReference>
<dbReference type="GO" id="GO:0051536">
    <property type="term" value="F:iron-sulfur cluster binding"/>
    <property type="evidence" value="ECO:0007669"/>
    <property type="project" value="UniProtKB-KW"/>
</dbReference>
<dbReference type="InterPro" id="IPR013785">
    <property type="entry name" value="Aldolase_TIM"/>
</dbReference>
<evidence type="ECO:0000313" key="6">
    <source>
        <dbReference type="EMBL" id="SVB40970.1"/>
    </source>
</evidence>
<dbReference type="InterPro" id="IPR007197">
    <property type="entry name" value="rSAM"/>
</dbReference>